<evidence type="ECO:0000259" key="1">
    <source>
        <dbReference type="Pfam" id="PF04149"/>
    </source>
</evidence>
<evidence type="ECO:0000313" key="2">
    <source>
        <dbReference type="EMBL" id="MFC4337836.1"/>
    </source>
</evidence>
<evidence type="ECO:0000313" key="3">
    <source>
        <dbReference type="Proteomes" id="UP001595823"/>
    </source>
</evidence>
<accession>A0ABV8U4Z2</accession>
<gene>
    <name evidence="2" type="ORF">ACFPET_21815</name>
</gene>
<keyword evidence="3" id="KW-1185">Reference proteome</keyword>
<organism evidence="2 3">
    <name type="scientific">Salininema proteolyticum</name>
    <dbReference type="NCBI Taxonomy" id="1607685"/>
    <lineage>
        <taxon>Bacteria</taxon>
        <taxon>Bacillati</taxon>
        <taxon>Actinomycetota</taxon>
        <taxon>Actinomycetes</taxon>
        <taxon>Glycomycetales</taxon>
        <taxon>Glycomycetaceae</taxon>
        <taxon>Salininema</taxon>
    </lineage>
</organism>
<comment type="caution">
    <text evidence="2">The sequence shown here is derived from an EMBL/GenBank/DDBJ whole genome shotgun (WGS) entry which is preliminary data.</text>
</comment>
<feature type="domain" description="DUF397" evidence="1">
    <location>
        <begin position="6"/>
        <end position="52"/>
    </location>
</feature>
<dbReference type="Pfam" id="PF04149">
    <property type="entry name" value="DUF397"/>
    <property type="match status" value="1"/>
</dbReference>
<name>A0ABV8U4Z2_9ACTN</name>
<dbReference type="RefSeq" id="WP_380625221.1">
    <property type="nucleotide sequence ID" value="NZ_JBHSDK010000061.1"/>
</dbReference>
<reference evidence="3" key="1">
    <citation type="journal article" date="2019" name="Int. J. Syst. Evol. Microbiol.">
        <title>The Global Catalogue of Microorganisms (GCM) 10K type strain sequencing project: providing services to taxonomists for standard genome sequencing and annotation.</title>
        <authorList>
            <consortium name="The Broad Institute Genomics Platform"/>
            <consortium name="The Broad Institute Genome Sequencing Center for Infectious Disease"/>
            <person name="Wu L."/>
            <person name="Ma J."/>
        </authorList>
    </citation>
    <scope>NUCLEOTIDE SEQUENCE [LARGE SCALE GENOMIC DNA]</scope>
    <source>
        <strain evidence="3">IBRC-M 10908</strain>
    </source>
</reference>
<protein>
    <submittedName>
        <fullName evidence="2">DUF397 domain-containing protein</fullName>
    </submittedName>
</protein>
<dbReference type="EMBL" id="JBHSDK010000061">
    <property type="protein sequence ID" value="MFC4337836.1"/>
    <property type="molecule type" value="Genomic_DNA"/>
</dbReference>
<proteinExistence type="predicted"/>
<dbReference type="Proteomes" id="UP001595823">
    <property type="component" value="Unassembled WGS sequence"/>
</dbReference>
<dbReference type="InterPro" id="IPR007278">
    <property type="entry name" value="DUF397"/>
</dbReference>
<sequence length="55" mass="5747">MLTGTFKKSSYSNGGGCVEARVTDTGAVQVKDSKLTDSPVLSVSAADWKAVIGRR</sequence>